<organism evidence="2 3">
    <name type="scientific">Trifolium pratense</name>
    <name type="common">Red clover</name>
    <dbReference type="NCBI Taxonomy" id="57577"/>
    <lineage>
        <taxon>Eukaryota</taxon>
        <taxon>Viridiplantae</taxon>
        <taxon>Streptophyta</taxon>
        <taxon>Embryophyta</taxon>
        <taxon>Tracheophyta</taxon>
        <taxon>Spermatophyta</taxon>
        <taxon>Magnoliopsida</taxon>
        <taxon>eudicotyledons</taxon>
        <taxon>Gunneridae</taxon>
        <taxon>Pentapetalae</taxon>
        <taxon>rosids</taxon>
        <taxon>fabids</taxon>
        <taxon>Fabales</taxon>
        <taxon>Fabaceae</taxon>
        <taxon>Papilionoideae</taxon>
        <taxon>50 kb inversion clade</taxon>
        <taxon>NPAAA clade</taxon>
        <taxon>Hologalegina</taxon>
        <taxon>IRL clade</taxon>
        <taxon>Trifolieae</taxon>
        <taxon>Trifolium</taxon>
    </lineage>
</organism>
<evidence type="ECO:0000313" key="2">
    <source>
        <dbReference type="EMBL" id="PNX80701.1"/>
    </source>
</evidence>
<gene>
    <name evidence="2" type="ORF">L195_g036710</name>
</gene>
<dbReference type="PANTHER" id="PTHR35317">
    <property type="entry name" value="OS04G0629600 PROTEIN"/>
    <property type="match status" value="1"/>
</dbReference>
<feature type="compositionally biased region" description="Basic and acidic residues" evidence="1">
    <location>
        <begin position="191"/>
        <end position="201"/>
    </location>
</feature>
<proteinExistence type="predicted"/>
<reference evidence="2 3" key="2">
    <citation type="journal article" date="2017" name="Front. Plant Sci.">
        <title>Gene Classification and Mining of Molecular Markers Useful in Red Clover (Trifolium pratense) Breeding.</title>
        <authorList>
            <person name="Istvanek J."/>
            <person name="Dluhosova J."/>
            <person name="Dluhos P."/>
            <person name="Patkova L."/>
            <person name="Nedelnik J."/>
            <person name="Repkova J."/>
        </authorList>
    </citation>
    <scope>NUCLEOTIDE SEQUENCE [LARGE SCALE GENOMIC DNA]</scope>
    <source>
        <strain evidence="3">cv. Tatra</strain>
        <tissue evidence="2">Young leaves</tissue>
    </source>
</reference>
<name>A0A2K3LQ80_TRIPR</name>
<feature type="region of interest" description="Disordered" evidence="1">
    <location>
        <begin position="169"/>
        <end position="212"/>
    </location>
</feature>
<evidence type="ECO:0000256" key="1">
    <source>
        <dbReference type="SAM" id="MobiDB-lite"/>
    </source>
</evidence>
<dbReference type="Pfam" id="PF14223">
    <property type="entry name" value="Retrotran_gag_2"/>
    <property type="match status" value="1"/>
</dbReference>
<dbReference type="AlphaFoldDB" id="A0A2K3LQ80"/>
<feature type="non-terminal residue" evidence="2">
    <location>
        <position position="212"/>
    </location>
</feature>
<protein>
    <submittedName>
        <fullName evidence="2">Retrovirus-related Pol polyprotein from transposon TNT 1-94</fullName>
    </submittedName>
</protein>
<comment type="caution">
    <text evidence="2">The sequence shown here is derived from an EMBL/GenBank/DDBJ whole genome shotgun (WGS) entry which is preliminary data.</text>
</comment>
<evidence type="ECO:0000313" key="3">
    <source>
        <dbReference type="Proteomes" id="UP000236291"/>
    </source>
</evidence>
<reference evidence="2 3" key="1">
    <citation type="journal article" date="2014" name="Am. J. Bot.">
        <title>Genome assembly and annotation for red clover (Trifolium pratense; Fabaceae).</title>
        <authorList>
            <person name="Istvanek J."/>
            <person name="Jaros M."/>
            <person name="Krenek A."/>
            <person name="Repkova J."/>
        </authorList>
    </citation>
    <scope>NUCLEOTIDE SEQUENCE [LARGE SCALE GENOMIC DNA]</scope>
    <source>
        <strain evidence="3">cv. Tatra</strain>
        <tissue evidence="2">Young leaves</tissue>
    </source>
</reference>
<dbReference type="PANTHER" id="PTHR35317:SF23">
    <property type="entry name" value="OS04G0629600 PROTEIN"/>
    <property type="match status" value="1"/>
</dbReference>
<sequence>MRSLFGFQDTLEVVTNGVQELQANATPEQRNSYRDLKKKDSKAMYATQAACYEGEEKVKNMKLQALRSQYEVLEMDKNESIAEYVSKVQGLVHTMKNCGEIITDRMIIEKVMRTLIPNYDHIIAAIQESGSFPTMQLEDLVGSLEAHELVINKRKNAQEIVQAMQVETFKKNGGNKGKNHDKSKNFSQKHNKFDGKSESFKKGGGTSNSKKK</sequence>
<dbReference type="EMBL" id="ASHM01038472">
    <property type="protein sequence ID" value="PNX80701.1"/>
    <property type="molecule type" value="Genomic_DNA"/>
</dbReference>
<dbReference type="Proteomes" id="UP000236291">
    <property type="component" value="Unassembled WGS sequence"/>
</dbReference>
<accession>A0A2K3LQ80</accession>